<keyword evidence="1" id="KW-0695">RNA-directed DNA polymerase</keyword>
<reference evidence="1" key="1">
    <citation type="submission" date="2020-07" db="EMBL/GenBank/DDBJ databases">
        <title>Multicomponent nature underlies the extraordinary mechanical properties of spider dragline silk.</title>
        <authorList>
            <person name="Kono N."/>
            <person name="Nakamura H."/>
            <person name="Mori M."/>
            <person name="Yoshida Y."/>
            <person name="Ohtoshi R."/>
            <person name="Malay A.D."/>
            <person name="Moran D.A.P."/>
            <person name="Tomita M."/>
            <person name="Numata K."/>
            <person name="Arakawa K."/>
        </authorList>
    </citation>
    <scope>NUCLEOTIDE SEQUENCE</scope>
</reference>
<evidence type="ECO:0000313" key="1">
    <source>
        <dbReference type="EMBL" id="GFQ79535.1"/>
    </source>
</evidence>
<keyword evidence="1" id="KW-0808">Transferase</keyword>
<dbReference type="EMBL" id="BMAO01002275">
    <property type="protein sequence ID" value="GFQ79535.1"/>
    <property type="molecule type" value="Genomic_DNA"/>
</dbReference>
<accession>A0A8X6KLB8</accession>
<dbReference type="Proteomes" id="UP000887116">
    <property type="component" value="Unassembled WGS sequence"/>
</dbReference>
<organism evidence="1 2">
    <name type="scientific">Trichonephila clavata</name>
    <name type="common">Joro spider</name>
    <name type="synonym">Nephila clavata</name>
    <dbReference type="NCBI Taxonomy" id="2740835"/>
    <lineage>
        <taxon>Eukaryota</taxon>
        <taxon>Metazoa</taxon>
        <taxon>Ecdysozoa</taxon>
        <taxon>Arthropoda</taxon>
        <taxon>Chelicerata</taxon>
        <taxon>Arachnida</taxon>
        <taxon>Araneae</taxon>
        <taxon>Araneomorphae</taxon>
        <taxon>Entelegynae</taxon>
        <taxon>Araneoidea</taxon>
        <taxon>Nephilidae</taxon>
        <taxon>Trichonephila</taxon>
    </lineage>
</organism>
<evidence type="ECO:0000313" key="2">
    <source>
        <dbReference type="Proteomes" id="UP000887116"/>
    </source>
</evidence>
<dbReference type="AlphaFoldDB" id="A0A8X6KLB8"/>
<keyword evidence="1" id="KW-0548">Nucleotidyltransferase</keyword>
<name>A0A8X6KLB8_TRICU</name>
<dbReference type="GO" id="GO:0003964">
    <property type="term" value="F:RNA-directed DNA polymerase activity"/>
    <property type="evidence" value="ECO:0007669"/>
    <property type="project" value="UniProtKB-KW"/>
</dbReference>
<protein>
    <submittedName>
        <fullName evidence="1">Putative RNA-directed DNA polymerase from transposon X-element</fullName>
    </submittedName>
</protein>
<proteinExistence type="predicted"/>
<sequence>MERMIKSRLSWFLESNKLLSLTQVEFRKWMSTNQQVALLNQSIKDALDQRCSVLALFVDFEAAFDKVWRLKCIQKLQNLGVCSNMLLWTTLLRHCFWQFCVQL</sequence>
<keyword evidence="2" id="KW-1185">Reference proteome</keyword>
<dbReference type="OrthoDB" id="6425357at2759"/>
<comment type="caution">
    <text evidence="1">The sequence shown here is derived from an EMBL/GenBank/DDBJ whole genome shotgun (WGS) entry which is preliminary data.</text>
</comment>
<gene>
    <name evidence="1" type="primary">X975_11037</name>
    <name evidence="1" type="ORF">TNCT_107601</name>
</gene>